<keyword evidence="4" id="KW-1185">Reference proteome</keyword>
<organism evidence="3 4">
    <name type="scientific">Thraustotheca clavata</name>
    <dbReference type="NCBI Taxonomy" id="74557"/>
    <lineage>
        <taxon>Eukaryota</taxon>
        <taxon>Sar</taxon>
        <taxon>Stramenopiles</taxon>
        <taxon>Oomycota</taxon>
        <taxon>Saprolegniomycetes</taxon>
        <taxon>Saprolegniales</taxon>
        <taxon>Achlyaceae</taxon>
        <taxon>Thraustotheca</taxon>
    </lineage>
</organism>
<accession>A0A1V9YRR7</accession>
<sequence>MYLAREPYPDGIVYYSQATHYSVVKNLHILRQKACEIPVQSNGEMDYNHLTTTLKKYPNQPTIIFCNIGRKFLGSPIPCGVVLAEKKFVEIIKRHISYIRAPDTTITGSRNSFTPLVLWYRIKSLGRDGIQKRVQTSLDIAAYTEAKLNEIGISAWRNPDSIVVFPEVQDDLNKMASVQ</sequence>
<comment type="similarity">
    <text evidence="1">Belongs to the group II decarboxylase family.</text>
</comment>
<dbReference type="GO" id="GO:0016831">
    <property type="term" value="F:carboxy-lyase activity"/>
    <property type="evidence" value="ECO:0007669"/>
    <property type="project" value="UniProtKB-KW"/>
</dbReference>
<evidence type="ECO:0000256" key="2">
    <source>
        <dbReference type="ARBA" id="ARBA00022793"/>
    </source>
</evidence>
<dbReference type="AlphaFoldDB" id="A0A1V9YRR7"/>
<keyword evidence="2" id="KW-0210">Decarboxylase</keyword>
<feature type="non-terminal residue" evidence="3">
    <location>
        <position position="179"/>
    </location>
</feature>
<dbReference type="Gene3D" id="3.40.640.10">
    <property type="entry name" value="Type I PLP-dependent aspartate aminotransferase-like (Major domain)"/>
    <property type="match status" value="2"/>
</dbReference>
<evidence type="ECO:0000313" key="4">
    <source>
        <dbReference type="Proteomes" id="UP000243217"/>
    </source>
</evidence>
<keyword evidence="2" id="KW-0456">Lyase</keyword>
<dbReference type="STRING" id="74557.A0A1V9YRR7"/>
<dbReference type="Proteomes" id="UP000243217">
    <property type="component" value="Unassembled WGS sequence"/>
</dbReference>
<dbReference type="OrthoDB" id="2161780at2759"/>
<dbReference type="InterPro" id="IPR015424">
    <property type="entry name" value="PyrdxlP-dep_Trfase"/>
</dbReference>
<dbReference type="PANTHER" id="PTHR46101:SF2">
    <property type="entry name" value="SERINE DECARBOXYLASE"/>
    <property type="match status" value="1"/>
</dbReference>
<dbReference type="EMBL" id="JNBS01003192">
    <property type="protein sequence ID" value="OQR88484.1"/>
    <property type="molecule type" value="Genomic_DNA"/>
</dbReference>
<proteinExistence type="inferred from homology"/>
<evidence type="ECO:0008006" key="5">
    <source>
        <dbReference type="Google" id="ProtNLM"/>
    </source>
</evidence>
<dbReference type="SUPFAM" id="SSF53383">
    <property type="entry name" value="PLP-dependent transferases"/>
    <property type="match status" value="1"/>
</dbReference>
<gene>
    <name evidence="3" type="ORF">THRCLA_10292</name>
</gene>
<evidence type="ECO:0000313" key="3">
    <source>
        <dbReference type="EMBL" id="OQR88484.1"/>
    </source>
</evidence>
<comment type="caution">
    <text evidence="3">The sequence shown here is derived from an EMBL/GenBank/DDBJ whole genome shotgun (WGS) entry which is preliminary data.</text>
</comment>
<dbReference type="InterPro" id="IPR015421">
    <property type="entry name" value="PyrdxlP-dep_Trfase_major"/>
</dbReference>
<dbReference type="PANTHER" id="PTHR46101">
    <property type="match status" value="1"/>
</dbReference>
<protein>
    <recommendedName>
        <fullName evidence="5">Histidine decarboxylase</fullName>
    </recommendedName>
</protein>
<reference evidence="3 4" key="1">
    <citation type="journal article" date="2014" name="Genome Biol. Evol.">
        <title>The secreted proteins of Achlya hypogyna and Thraustotheca clavata identify the ancestral oomycete secretome and reveal gene acquisitions by horizontal gene transfer.</title>
        <authorList>
            <person name="Misner I."/>
            <person name="Blouin N."/>
            <person name="Leonard G."/>
            <person name="Richards T.A."/>
            <person name="Lane C.E."/>
        </authorList>
    </citation>
    <scope>NUCLEOTIDE SEQUENCE [LARGE SCALE GENOMIC DNA]</scope>
    <source>
        <strain evidence="3 4">ATCC 34112</strain>
    </source>
</reference>
<evidence type="ECO:0000256" key="1">
    <source>
        <dbReference type="ARBA" id="ARBA00009533"/>
    </source>
</evidence>
<dbReference type="InterPro" id="IPR051151">
    <property type="entry name" value="Group_II_Decarboxylase"/>
</dbReference>
<name>A0A1V9YRR7_9STRA</name>